<evidence type="ECO:0000259" key="10">
    <source>
        <dbReference type="PROSITE" id="PS50110"/>
    </source>
</evidence>
<dbReference type="GO" id="GO:0000155">
    <property type="term" value="F:phosphorelay sensor kinase activity"/>
    <property type="evidence" value="ECO:0007669"/>
    <property type="project" value="InterPro"/>
</dbReference>
<dbReference type="SUPFAM" id="SSF55785">
    <property type="entry name" value="PYP-like sensor domain (PAS domain)"/>
    <property type="match status" value="2"/>
</dbReference>
<feature type="modified residue" description="4-aspartylphosphate" evidence="6">
    <location>
        <position position="915"/>
    </location>
</feature>
<dbReference type="Pfam" id="PF01590">
    <property type="entry name" value="GAF"/>
    <property type="match status" value="1"/>
</dbReference>
<dbReference type="SMART" id="SM00387">
    <property type="entry name" value="HATPase_c"/>
    <property type="match status" value="1"/>
</dbReference>
<dbReference type="InterPro" id="IPR004358">
    <property type="entry name" value="Sig_transdc_His_kin-like_C"/>
</dbReference>
<reference evidence="12" key="1">
    <citation type="submission" date="2008-10" db="EMBL/GenBank/DDBJ databases">
        <title>Complete sequence of Desulfovibrio vulgaris str. 'Miyazaki F'.</title>
        <authorList>
            <person name="Lucas S."/>
            <person name="Copeland A."/>
            <person name="Lapidus A."/>
            <person name="Glavina del Rio T."/>
            <person name="Dalin E."/>
            <person name="Tice H."/>
            <person name="Bruce D."/>
            <person name="Goodwin L."/>
            <person name="Pitluck S."/>
            <person name="Sims D."/>
            <person name="Brettin T."/>
            <person name="Detter J.C."/>
            <person name="Han C."/>
            <person name="Larimer F."/>
            <person name="Land M."/>
            <person name="Hauser L."/>
            <person name="Kyrpides N."/>
            <person name="Mikhailova N."/>
            <person name="Hazen T.C."/>
            <person name="Richardson P."/>
        </authorList>
    </citation>
    <scope>NUCLEOTIDE SEQUENCE</scope>
    <source>
        <strain evidence="12">Miyazaki F</strain>
    </source>
</reference>
<evidence type="ECO:0000256" key="6">
    <source>
        <dbReference type="PROSITE-ProRule" id="PRU00169"/>
    </source>
</evidence>
<dbReference type="PANTHER" id="PTHR45339">
    <property type="entry name" value="HYBRID SIGNAL TRANSDUCTION HISTIDINE KINASE J"/>
    <property type="match status" value="1"/>
</dbReference>
<dbReference type="InterPro" id="IPR003018">
    <property type="entry name" value="GAF"/>
</dbReference>
<feature type="region of interest" description="Disordered" evidence="7">
    <location>
        <begin position="190"/>
        <end position="231"/>
    </location>
</feature>
<evidence type="ECO:0000256" key="5">
    <source>
        <dbReference type="ARBA" id="ARBA00022777"/>
    </source>
</evidence>
<dbReference type="SUPFAM" id="SSF47384">
    <property type="entry name" value="Homodimeric domain of signal transducing histidine kinase"/>
    <property type="match status" value="1"/>
</dbReference>
<protein>
    <recommendedName>
        <fullName evidence="2">histidine kinase</fullName>
        <ecNumber evidence="2">2.7.13.3</ecNumber>
    </recommendedName>
</protein>
<evidence type="ECO:0000256" key="2">
    <source>
        <dbReference type="ARBA" id="ARBA00012438"/>
    </source>
</evidence>
<dbReference type="CDD" id="cd00130">
    <property type="entry name" value="PAS"/>
    <property type="match status" value="1"/>
</dbReference>
<keyword evidence="4 12" id="KW-0808">Transferase</keyword>
<organism evidence="12">
    <name type="scientific">Nitratidesulfovibrio vulgaris (strain DSM 19637 / Miyazaki F)</name>
    <name type="common">Desulfovibrio vulgaris</name>
    <dbReference type="NCBI Taxonomy" id="883"/>
    <lineage>
        <taxon>Bacteria</taxon>
        <taxon>Pseudomonadati</taxon>
        <taxon>Thermodesulfobacteriota</taxon>
        <taxon>Desulfovibrionia</taxon>
        <taxon>Desulfovibrionales</taxon>
        <taxon>Desulfovibrionaceae</taxon>
        <taxon>Nitratidesulfovibrio</taxon>
    </lineage>
</organism>
<dbReference type="Pfam" id="PF00512">
    <property type="entry name" value="HisKA"/>
    <property type="match status" value="1"/>
</dbReference>
<dbReference type="PROSITE" id="PS50109">
    <property type="entry name" value="HIS_KIN"/>
    <property type="match status" value="1"/>
</dbReference>
<dbReference type="EC" id="2.7.13.3" evidence="2"/>
<evidence type="ECO:0000259" key="11">
    <source>
        <dbReference type="PROSITE" id="PS50112"/>
    </source>
</evidence>
<evidence type="ECO:0000256" key="7">
    <source>
        <dbReference type="SAM" id="MobiDB-lite"/>
    </source>
</evidence>
<dbReference type="InterPro" id="IPR005467">
    <property type="entry name" value="His_kinase_dom"/>
</dbReference>
<dbReference type="Gene3D" id="3.30.450.20">
    <property type="entry name" value="PAS domain"/>
    <property type="match status" value="2"/>
</dbReference>
<dbReference type="HOGENOM" id="CLU_289633_0_0_7"/>
<feature type="transmembrane region" description="Helical" evidence="8">
    <location>
        <begin position="12"/>
        <end position="31"/>
    </location>
</feature>
<dbReference type="CDD" id="cd16922">
    <property type="entry name" value="HATPase_EvgS-ArcB-TorS-like"/>
    <property type="match status" value="1"/>
</dbReference>
<dbReference type="Gene3D" id="1.10.287.130">
    <property type="match status" value="1"/>
</dbReference>
<dbReference type="SMART" id="SM00388">
    <property type="entry name" value="HisKA"/>
    <property type="match status" value="1"/>
</dbReference>
<feature type="domain" description="Response regulatory" evidence="10">
    <location>
        <begin position="866"/>
        <end position="1044"/>
    </location>
</feature>
<dbReference type="GO" id="GO:0006355">
    <property type="term" value="P:regulation of DNA-templated transcription"/>
    <property type="evidence" value="ECO:0007669"/>
    <property type="project" value="InterPro"/>
</dbReference>
<feature type="compositionally biased region" description="Basic and acidic residues" evidence="7">
    <location>
        <begin position="936"/>
        <end position="958"/>
    </location>
</feature>
<dbReference type="InterPro" id="IPR003594">
    <property type="entry name" value="HATPase_dom"/>
</dbReference>
<dbReference type="SMART" id="SM00091">
    <property type="entry name" value="PAS"/>
    <property type="match status" value="2"/>
</dbReference>
<dbReference type="EMBL" id="CP001197">
    <property type="protein sequence ID" value="ACL08925.1"/>
    <property type="molecule type" value="Genomic_DNA"/>
</dbReference>
<dbReference type="InterPro" id="IPR003661">
    <property type="entry name" value="HisK_dim/P_dom"/>
</dbReference>
<keyword evidence="8" id="KW-0812">Transmembrane</keyword>
<dbReference type="Pfam" id="PF13188">
    <property type="entry name" value="PAS_8"/>
    <property type="match status" value="1"/>
</dbReference>
<dbReference type="SMART" id="SM00065">
    <property type="entry name" value="GAF"/>
    <property type="match status" value="1"/>
</dbReference>
<keyword evidence="5 12" id="KW-0418">Kinase</keyword>
<feature type="domain" description="PAS" evidence="11">
    <location>
        <begin position="477"/>
        <end position="550"/>
    </location>
</feature>
<dbReference type="KEGG" id="dvm:DvMF_1982"/>
<evidence type="ECO:0000256" key="3">
    <source>
        <dbReference type="ARBA" id="ARBA00022553"/>
    </source>
</evidence>
<dbReference type="PROSITE" id="PS50112">
    <property type="entry name" value="PAS"/>
    <property type="match status" value="1"/>
</dbReference>
<evidence type="ECO:0000256" key="4">
    <source>
        <dbReference type="ARBA" id="ARBA00022679"/>
    </source>
</evidence>
<dbReference type="CDD" id="cd00082">
    <property type="entry name" value="HisKA"/>
    <property type="match status" value="1"/>
</dbReference>
<dbReference type="InterPro" id="IPR035965">
    <property type="entry name" value="PAS-like_dom_sf"/>
</dbReference>
<dbReference type="InterPro" id="IPR001789">
    <property type="entry name" value="Sig_transdc_resp-reg_receiver"/>
</dbReference>
<dbReference type="CDD" id="cd17546">
    <property type="entry name" value="REC_hyHK_CKI1_RcsC-like"/>
    <property type="match status" value="1"/>
</dbReference>
<dbReference type="eggNOG" id="COG5002">
    <property type="taxonomic scope" value="Bacteria"/>
</dbReference>
<dbReference type="PROSITE" id="PS50110">
    <property type="entry name" value="RESPONSE_REGULATORY"/>
    <property type="match status" value="1"/>
</dbReference>
<evidence type="ECO:0000259" key="9">
    <source>
        <dbReference type="PROSITE" id="PS50109"/>
    </source>
</evidence>
<accession>B8DQ61</accession>
<comment type="catalytic activity">
    <reaction evidence="1">
        <text>ATP + protein L-histidine = ADP + protein N-phospho-L-histidine.</text>
        <dbReference type="EC" id="2.7.13.3"/>
    </reaction>
</comment>
<dbReference type="SUPFAM" id="SSF55781">
    <property type="entry name" value="GAF domain-like"/>
    <property type="match status" value="1"/>
</dbReference>
<dbReference type="Pfam" id="PF00072">
    <property type="entry name" value="Response_reg"/>
    <property type="match status" value="1"/>
</dbReference>
<evidence type="ECO:0000313" key="12">
    <source>
        <dbReference type="EMBL" id="ACL08925.1"/>
    </source>
</evidence>
<gene>
    <name evidence="12" type="ordered locus">DvMF_1982</name>
</gene>
<dbReference type="SMART" id="SM00448">
    <property type="entry name" value="REC"/>
    <property type="match status" value="1"/>
</dbReference>
<dbReference type="PANTHER" id="PTHR45339:SF5">
    <property type="entry name" value="HISTIDINE KINASE"/>
    <property type="match status" value="1"/>
</dbReference>
<dbReference type="InterPro" id="IPR029016">
    <property type="entry name" value="GAF-like_dom_sf"/>
</dbReference>
<keyword evidence="8" id="KW-1133">Transmembrane helix</keyword>
<feature type="domain" description="Histidine kinase" evidence="9">
    <location>
        <begin position="621"/>
        <end position="843"/>
    </location>
</feature>
<feature type="region of interest" description="Disordered" evidence="7">
    <location>
        <begin position="936"/>
        <end position="990"/>
    </location>
</feature>
<dbReference type="SUPFAM" id="SSF52172">
    <property type="entry name" value="CheY-like"/>
    <property type="match status" value="2"/>
</dbReference>
<keyword evidence="8" id="KW-0472">Membrane</keyword>
<dbReference type="InterPro" id="IPR000014">
    <property type="entry name" value="PAS"/>
</dbReference>
<evidence type="ECO:0000256" key="8">
    <source>
        <dbReference type="SAM" id="Phobius"/>
    </source>
</evidence>
<feature type="compositionally biased region" description="Polar residues" evidence="7">
    <location>
        <begin position="210"/>
        <end position="228"/>
    </location>
</feature>
<proteinExistence type="predicted"/>
<dbReference type="InterPro" id="IPR013767">
    <property type="entry name" value="PAS_fold"/>
</dbReference>
<dbReference type="STRING" id="883.DvMF_1982"/>
<keyword evidence="3 6" id="KW-0597">Phosphoprotein</keyword>
<dbReference type="AlphaFoldDB" id="B8DQ61"/>
<dbReference type="FunFam" id="3.30.565.10:FF:000010">
    <property type="entry name" value="Sensor histidine kinase RcsC"/>
    <property type="match status" value="1"/>
</dbReference>
<name>B8DQ61_NITV9</name>
<evidence type="ECO:0000256" key="1">
    <source>
        <dbReference type="ARBA" id="ARBA00000085"/>
    </source>
</evidence>
<dbReference type="InterPro" id="IPR036097">
    <property type="entry name" value="HisK_dim/P_sf"/>
</dbReference>
<sequence>MPSVHHSGAASVAVRLVALALAIVLCGTVSYRTAAASGTAVPLDPALHAPETVRAATPSPTSPPASPSPPSILSSLSVLFSRPLGAMASATSDALSGTASQAVPTGVQPPAPWWMRLIDDAALVLPAAALLLWLTLRLRRTRRALNRAENTLGSIVQVTSPLVEQEFFRVLVQQLAHALGARYALVGELGDPGKQGKQGKQGESARLAGQTEQASQAHQARQVSQASQDGGKADDDYLRVLAAWLGDAPGEPFDYALHGTPCARVLNSPDLCVYPDGVQENFPEAELHASLGIRSYMGLALRDARGTPLGVLAVFHDLPMAPPTGESMALMRILAGRATAELERLRAGRALRESEARYRGLFENNHVVALLIDPTTKAIRDASPAAAEFYGWPRDVLRTMHISDINTLPPGTLHGELSSAARGERQRFRFRHRLANGTTRDVESNTGTLVLHGEPLLYSIITDVTEQRRAEEALRHSELRLRMLVESAGDAIYLADGAGHILDANPEAEHQTGHTREQLLRMTLFDIDERLDQRVFARLRAELESARKATFETTHRTRNGTPLPVEVRMAQVEETGEAEGDPLLLAIVRDSSARKRAESELRCAKEVAEAASRTKGEFLANMSHEIRTPLNGIMGMLQLLQTDPPKAMRTVYVGAATQSCRRLGLLLGDILDLSRIEAGKLELHDEPFEARAVLDEVRGLFEGPAAERGLTLRVSVDERIPRHLRGDAMRLRQVLFNLVGNAVKFTDQGEVVVEAWRVQASRSRGCRVVFTVRDTGIGIAEERLKDIFEPFVQAETASTRRYQGAGLGLPIVRRLVRLMCGTVTVESTPGAGTAFSVSLPFRFVNKVEEAVVEPHTADALSLRGRAILLAEDDAVNRLAVTRLLENMGARVTTADNGERAVQALLTADYDCALMDIQMPVMDGMEATRRLRALAHDGARDSAREGAHEGARAAVEDARAPGTTGDAPPAEDAEPDAENDAGSDALQDRRIDPRILRARSATPIIALTAHAMRGDREQFLAAGMDGYLTKPVEAATLASAIVRVIHEQGLREREPEGLH</sequence>
<dbReference type="Gene3D" id="3.40.50.2300">
    <property type="match status" value="1"/>
</dbReference>
<dbReference type="InterPro" id="IPR011006">
    <property type="entry name" value="CheY-like_superfamily"/>
</dbReference>
<feature type="compositionally biased region" description="Acidic residues" evidence="7">
    <location>
        <begin position="968"/>
        <end position="980"/>
    </location>
</feature>
<dbReference type="Pfam" id="PF02518">
    <property type="entry name" value="HATPase_c"/>
    <property type="match status" value="1"/>
</dbReference>
<dbReference type="Gene3D" id="3.30.565.10">
    <property type="entry name" value="Histidine kinase-like ATPase, C-terminal domain"/>
    <property type="match status" value="1"/>
</dbReference>
<dbReference type="Pfam" id="PF00989">
    <property type="entry name" value="PAS"/>
    <property type="match status" value="1"/>
</dbReference>
<dbReference type="InterPro" id="IPR036890">
    <property type="entry name" value="HATPase_C_sf"/>
</dbReference>
<dbReference type="NCBIfam" id="TIGR00229">
    <property type="entry name" value="sensory_box"/>
    <property type="match status" value="2"/>
</dbReference>
<dbReference type="OrthoDB" id="5290456at2"/>
<dbReference type="Gene3D" id="3.30.450.40">
    <property type="match status" value="1"/>
</dbReference>
<dbReference type="SUPFAM" id="SSF55874">
    <property type="entry name" value="ATPase domain of HSP90 chaperone/DNA topoisomerase II/histidine kinase"/>
    <property type="match status" value="1"/>
</dbReference>
<dbReference type="PRINTS" id="PR00344">
    <property type="entry name" value="BCTRLSENSOR"/>
</dbReference>